<sequence length="198" mass="22147">MRLFFGVDVTSDIRSELAGVQSRLQEQGVKAGNWSRPELFHLTLLFIGETREEHLETLLAIGKETARQASTFSLNFGRLGVFERNRILWVGLQNDGGMEALRQVYDVITGLAAKQPFIKVDERPYSPHLTLARKLEAASISRVKEVMANESVSVPDPARAFPVSSICLFASKQVSGRLAYPIVERFYFEDVNAASMKL</sequence>
<comment type="catalytic activity">
    <reaction evidence="2">
        <text>a 3'-end 2',3'-cyclophospho-ribonucleotide-RNA + H2O = a 3'-end 2'-phospho-ribonucleotide-RNA + H(+)</text>
        <dbReference type="Rhea" id="RHEA:11828"/>
        <dbReference type="Rhea" id="RHEA-COMP:10464"/>
        <dbReference type="Rhea" id="RHEA-COMP:17353"/>
        <dbReference type="ChEBI" id="CHEBI:15377"/>
        <dbReference type="ChEBI" id="CHEBI:15378"/>
        <dbReference type="ChEBI" id="CHEBI:83064"/>
        <dbReference type="ChEBI" id="CHEBI:173113"/>
        <dbReference type="EC" id="3.1.4.58"/>
    </reaction>
</comment>
<proteinExistence type="inferred from homology"/>
<gene>
    <name evidence="3" type="primary">thpR</name>
    <name evidence="3" type="ORF">JZ786_09600</name>
</gene>
<evidence type="ECO:0000313" key="3">
    <source>
        <dbReference type="EMBL" id="QSO49147.1"/>
    </source>
</evidence>
<dbReference type="PANTHER" id="PTHR35561">
    <property type="entry name" value="RNA 2',3'-CYCLIC PHOSPHODIESTERASE"/>
    <property type="match status" value="1"/>
</dbReference>
<reference evidence="3 4" key="1">
    <citation type="submission" date="2021-02" db="EMBL/GenBank/DDBJ databases">
        <title>Alicyclobacillus curvatus sp. nov. and Alicyclobacillus mengziensis sp. nov., two acidophilic bacteria isolated from acid mine drainage.</title>
        <authorList>
            <person name="Huang Y."/>
        </authorList>
    </citation>
    <scope>NUCLEOTIDE SEQUENCE [LARGE SCALE GENOMIC DNA]</scope>
    <source>
        <strain evidence="3 4">S30H14</strain>
    </source>
</reference>
<name>A0A9X7W292_9BACL</name>
<dbReference type="GO" id="GO:0008664">
    <property type="term" value="F:RNA 2',3'-cyclic 3'-phosphodiesterase activity"/>
    <property type="evidence" value="ECO:0007669"/>
    <property type="project" value="UniProtKB-EC"/>
</dbReference>
<feature type="short sequence motif" description="HXTX 1" evidence="2">
    <location>
        <begin position="41"/>
        <end position="44"/>
    </location>
</feature>
<dbReference type="EC" id="3.1.4.58" evidence="2"/>
<comment type="function">
    <text evidence="2">Hydrolyzes RNA 2',3'-cyclic phosphodiester to an RNA 2'-phosphomonoester.</text>
</comment>
<comment type="similarity">
    <text evidence="2">Belongs to the 2H phosphoesterase superfamily. ThpR family.</text>
</comment>
<dbReference type="EMBL" id="CP071182">
    <property type="protein sequence ID" value="QSO49147.1"/>
    <property type="molecule type" value="Genomic_DNA"/>
</dbReference>
<feature type="active site" description="Proton acceptor" evidence="2">
    <location>
        <position position="128"/>
    </location>
</feature>
<dbReference type="InterPro" id="IPR009097">
    <property type="entry name" value="Cyclic_Pdiesterase"/>
</dbReference>
<dbReference type="Pfam" id="PF13563">
    <property type="entry name" value="2_5_RNA_ligase2"/>
    <property type="match status" value="1"/>
</dbReference>
<dbReference type="NCBIfam" id="TIGR02258">
    <property type="entry name" value="2_5_ligase"/>
    <property type="match status" value="1"/>
</dbReference>
<evidence type="ECO:0000313" key="4">
    <source>
        <dbReference type="Proteomes" id="UP000663505"/>
    </source>
</evidence>
<dbReference type="HAMAP" id="MF_01940">
    <property type="entry name" value="RNA_CPDase"/>
    <property type="match status" value="1"/>
</dbReference>
<dbReference type="SUPFAM" id="SSF55144">
    <property type="entry name" value="LigT-like"/>
    <property type="match status" value="1"/>
</dbReference>
<feature type="active site" description="Proton donor" evidence="2">
    <location>
        <position position="41"/>
    </location>
</feature>
<organism evidence="3 4">
    <name type="scientific">Alicyclobacillus mengziensis</name>
    <dbReference type="NCBI Taxonomy" id="2931921"/>
    <lineage>
        <taxon>Bacteria</taxon>
        <taxon>Bacillati</taxon>
        <taxon>Bacillota</taxon>
        <taxon>Bacilli</taxon>
        <taxon>Bacillales</taxon>
        <taxon>Alicyclobacillaceae</taxon>
        <taxon>Alicyclobacillus</taxon>
    </lineage>
</organism>
<dbReference type="RefSeq" id="WP_206658460.1">
    <property type="nucleotide sequence ID" value="NZ_CP071182.1"/>
</dbReference>
<dbReference type="AlphaFoldDB" id="A0A9X7W292"/>
<keyword evidence="4" id="KW-1185">Reference proteome</keyword>
<dbReference type="GO" id="GO:0004113">
    <property type="term" value="F:2',3'-cyclic-nucleotide 3'-phosphodiesterase activity"/>
    <property type="evidence" value="ECO:0007669"/>
    <property type="project" value="InterPro"/>
</dbReference>
<keyword evidence="1 2" id="KW-0378">Hydrolase</keyword>
<dbReference type="KEGG" id="afx:JZ786_09600"/>
<accession>A0A9X7W292</accession>
<evidence type="ECO:0000256" key="2">
    <source>
        <dbReference type="HAMAP-Rule" id="MF_01940"/>
    </source>
</evidence>
<dbReference type="InterPro" id="IPR004175">
    <property type="entry name" value="RNA_CPDase"/>
</dbReference>
<dbReference type="Gene3D" id="3.90.1140.10">
    <property type="entry name" value="Cyclic phosphodiesterase"/>
    <property type="match status" value="1"/>
</dbReference>
<feature type="short sequence motif" description="HXTX 2" evidence="2">
    <location>
        <begin position="128"/>
        <end position="131"/>
    </location>
</feature>
<dbReference type="Proteomes" id="UP000663505">
    <property type="component" value="Chromosome"/>
</dbReference>
<evidence type="ECO:0000256" key="1">
    <source>
        <dbReference type="ARBA" id="ARBA00022801"/>
    </source>
</evidence>
<dbReference type="PANTHER" id="PTHR35561:SF1">
    <property type="entry name" value="RNA 2',3'-CYCLIC PHOSPHODIESTERASE"/>
    <property type="match status" value="1"/>
</dbReference>
<protein>
    <recommendedName>
        <fullName evidence="2">RNA 2',3'-cyclic phosphodiesterase</fullName>
        <shortName evidence="2">RNA 2',3'-CPDase</shortName>
        <ecNumber evidence="2">3.1.4.58</ecNumber>
    </recommendedName>
</protein>